<accession>A0A5E7VU48</accession>
<proteinExistence type="predicted"/>
<protein>
    <submittedName>
        <fullName evidence="1">Uncharacterized protein</fullName>
    </submittedName>
</protein>
<dbReference type="AlphaFoldDB" id="A0A5E7VU48"/>
<evidence type="ECO:0000313" key="2">
    <source>
        <dbReference type="Proteomes" id="UP000381378"/>
    </source>
</evidence>
<name>A0A5E7VU48_PSEFL</name>
<reference evidence="1 2" key="1">
    <citation type="submission" date="2019-09" db="EMBL/GenBank/DDBJ databases">
        <authorList>
            <person name="Chandra G."/>
            <person name="Truman W A."/>
        </authorList>
    </citation>
    <scope>NUCLEOTIDE SEQUENCE [LARGE SCALE GENOMIC DNA]</scope>
    <source>
        <strain evidence="1">PS928</strain>
    </source>
</reference>
<evidence type="ECO:0000313" key="1">
    <source>
        <dbReference type="EMBL" id="VVQ25987.1"/>
    </source>
</evidence>
<dbReference type="EMBL" id="CABVJF010000039">
    <property type="protein sequence ID" value="VVQ25987.1"/>
    <property type="molecule type" value="Genomic_DNA"/>
</dbReference>
<organism evidence="1 2">
    <name type="scientific">Pseudomonas fluorescens</name>
    <dbReference type="NCBI Taxonomy" id="294"/>
    <lineage>
        <taxon>Bacteria</taxon>
        <taxon>Pseudomonadati</taxon>
        <taxon>Pseudomonadota</taxon>
        <taxon>Gammaproteobacteria</taxon>
        <taxon>Pseudomonadales</taxon>
        <taxon>Pseudomonadaceae</taxon>
        <taxon>Pseudomonas</taxon>
    </lineage>
</organism>
<gene>
    <name evidence="1" type="ORF">PS928_06299</name>
</gene>
<dbReference type="Proteomes" id="UP000381378">
    <property type="component" value="Unassembled WGS sequence"/>
</dbReference>
<sequence length="36" mass="4269">MNAGFMPDIKHIVAYVWRVSYILRCRTPNFRSALNQ</sequence>